<dbReference type="Proteomes" id="UP000689129">
    <property type="component" value="Unassembled WGS sequence"/>
</dbReference>
<evidence type="ECO:0000313" key="6">
    <source>
        <dbReference type="EMBL" id="KAG7118136.1"/>
    </source>
</evidence>
<protein>
    <submittedName>
        <fullName evidence="6">Uncharacterized protein</fullName>
    </submittedName>
</protein>
<feature type="transmembrane region" description="Helical" evidence="5">
    <location>
        <begin position="62"/>
        <end position="81"/>
    </location>
</feature>
<name>A0A8I3AHA4_VERLO</name>
<reference evidence="6" key="1">
    <citation type="journal article" date="2021" name="Mol. Plant Pathol.">
        <title>A 20-kb lineage-specific genomic region tames virulence in pathogenic amphidiploid Verticillium longisporum.</title>
        <authorList>
            <person name="Harting R."/>
            <person name="Starke J."/>
            <person name="Kusch H."/>
            <person name="Poggeler S."/>
            <person name="Maurus I."/>
            <person name="Schluter R."/>
            <person name="Landesfeind M."/>
            <person name="Bulla I."/>
            <person name="Nowrousian M."/>
            <person name="de Jonge R."/>
            <person name="Stahlhut G."/>
            <person name="Hoff K.J."/>
            <person name="Asshauer K.P."/>
            <person name="Thurmer A."/>
            <person name="Stanke M."/>
            <person name="Daniel R."/>
            <person name="Morgenstern B."/>
            <person name="Thomma B.P.H.J."/>
            <person name="Kronstad J.W."/>
            <person name="Braus-Stromeyer S.A."/>
            <person name="Braus G.H."/>
        </authorList>
    </citation>
    <scope>NUCLEOTIDE SEQUENCE</scope>
    <source>
        <strain evidence="6">Vl32</strain>
    </source>
</reference>
<dbReference type="PANTHER" id="PTHR31465">
    <property type="entry name" value="PROTEIN RTA1-RELATED"/>
    <property type="match status" value="1"/>
</dbReference>
<feature type="transmembrane region" description="Helical" evidence="5">
    <location>
        <begin position="242"/>
        <end position="265"/>
    </location>
</feature>
<evidence type="ECO:0000313" key="7">
    <source>
        <dbReference type="Proteomes" id="UP000689129"/>
    </source>
</evidence>
<dbReference type="AlphaFoldDB" id="A0A8I3AHA4"/>
<dbReference type="EMBL" id="JAEMWZ010000430">
    <property type="protein sequence ID" value="KAG7118136.1"/>
    <property type="molecule type" value="Genomic_DNA"/>
</dbReference>
<evidence type="ECO:0000256" key="3">
    <source>
        <dbReference type="ARBA" id="ARBA00022989"/>
    </source>
</evidence>
<evidence type="ECO:0000256" key="5">
    <source>
        <dbReference type="SAM" id="Phobius"/>
    </source>
</evidence>
<gene>
    <name evidence="6" type="ORF">HYQ45_015565</name>
</gene>
<comment type="subcellular location">
    <subcellularLocation>
        <location evidence="1">Membrane</location>
        <topology evidence="1">Multi-pass membrane protein</topology>
    </subcellularLocation>
</comment>
<feature type="transmembrane region" description="Helical" evidence="5">
    <location>
        <begin position="28"/>
        <end position="50"/>
    </location>
</feature>
<keyword evidence="2 5" id="KW-0812">Transmembrane</keyword>
<dbReference type="PANTHER" id="PTHR31465:SF9">
    <property type="entry name" value="SPHINGOID LONG-CHAIN BASE TRANSPORTER RSB1"/>
    <property type="match status" value="1"/>
</dbReference>
<feature type="transmembrane region" description="Helical" evidence="5">
    <location>
        <begin position="101"/>
        <end position="123"/>
    </location>
</feature>
<feature type="transmembrane region" description="Helical" evidence="5">
    <location>
        <begin position="211"/>
        <end position="230"/>
    </location>
</feature>
<evidence type="ECO:0000256" key="1">
    <source>
        <dbReference type="ARBA" id="ARBA00004141"/>
    </source>
</evidence>
<dbReference type="Pfam" id="PF04479">
    <property type="entry name" value="RTA1"/>
    <property type="match status" value="1"/>
</dbReference>
<comment type="caution">
    <text evidence="6">The sequence shown here is derived from an EMBL/GenBank/DDBJ whole genome shotgun (WGS) entry which is preliminary data.</text>
</comment>
<evidence type="ECO:0000256" key="4">
    <source>
        <dbReference type="ARBA" id="ARBA00023136"/>
    </source>
</evidence>
<sequence>MPGTLTICSLDSCRDATTNSFFGYRPNIIATALFVAAWTVIGLAAAGLALRAGARAHIPFTLTLLLAALAHVPGWCARLAASRDPWARWPWAQSTVALSTAPVLLSASLSLATPALLRALGPACAPLHPRTPRSILLPLDALALLLQVAGVTVAFRRLGRATPNINADTRPGVACLLAAHAVQAAALVAGLAYMAVAALRAGRAAGRRSARLCALAFVVAAAVRGVVLAGGVRGRLARGEMLFLAADAAPAVLAALVLVVAHPALWLSGESGRHVVGAIGDSGGAVDEGKGTFAKLQGVDFEVDLGTAAQKEVEEPPRFYDPQSFGPGRYEMSRDGAWWPQPYDGGAYRDRDEGDVGVRRYGPGVVTWLGVDLRLSSEDQ</sequence>
<evidence type="ECO:0000256" key="2">
    <source>
        <dbReference type="ARBA" id="ARBA00022692"/>
    </source>
</evidence>
<feature type="transmembrane region" description="Helical" evidence="5">
    <location>
        <begin position="176"/>
        <end position="199"/>
    </location>
</feature>
<proteinExistence type="predicted"/>
<keyword evidence="3 5" id="KW-1133">Transmembrane helix</keyword>
<dbReference type="GO" id="GO:0005886">
    <property type="term" value="C:plasma membrane"/>
    <property type="evidence" value="ECO:0007669"/>
    <property type="project" value="TreeGrafter"/>
</dbReference>
<accession>A0A8I3AHA4</accession>
<dbReference type="GO" id="GO:0000324">
    <property type="term" value="C:fungal-type vacuole"/>
    <property type="evidence" value="ECO:0007669"/>
    <property type="project" value="TreeGrafter"/>
</dbReference>
<dbReference type="InterPro" id="IPR007568">
    <property type="entry name" value="RTA1"/>
</dbReference>
<organism evidence="6 7">
    <name type="scientific">Verticillium longisporum</name>
    <name type="common">Verticillium dahliae var. longisporum</name>
    <dbReference type="NCBI Taxonomy" id="100787"/>
    <lineage>
        <taxon>Eukaryota</taxon>
        <taxon>Fungi</taxon>
        <taxon>Dikarya</taxon>
        <taxon>Ascomycota</taxon>
        <taxon>Pezizomycotina</taxon>
        <taxon>Sordariomycetes</taxon>
        <taxon>Hypocreomycetidae</taxon>
        <taxon>Glomerellales</taxon>
        <taxon>Plectosphaerellaceae</taxon>
        <taxon>Verticillium</taxon>
    </lineage>
</organism>
<dbReference type="OrthoDB" id="4521223at2759"/>
<feature type="transmembrane region" description="Helical" evidence="5">
    <location>
        <begin position="135"/>
        <end position="156"/>
    </location>
</feature>
<keyword evidence="4 5" id="KW-0472">Membrane</keyword>